<comment type="caution">
    <text evidence="1">The sequence shown here is derived from an EMBL/GenBank/DDBJ whole genome shotgun (WGS) entry which is preliminary data.</text>
</comment>
<dbReference type="AlphaFoldDB" id="A0A8H6RSU9"/>
<dbReference type="OrthoDB" id="3800738at2759"/>
<proteinExistence type="predicted"/>
<sequence>MKAGPKKVMIRLHGKRLDKEWTTASVRLIDSKAGARESKEMPQPNHITDTRGSQACYDVFGNEFLLEAILLHVAETRSCPNLCALLVSQRTSIAFRDGIKSSYKLQRALWLAPDPKWQPGNKLLPTNMKSDHMELNPMLSHMMTRPKAQVLSVDIWDEETGTWNSNRPYDSSKYPAELRVFGPQIIRMHVQDWHPQLVKGSVASWTRMHVFRGEYQSIQISVSNTSSLLGIIHCTAAAKVGGVLKAARYQRGYL</sequence>
<dbReference type="Proteomes" id="UP000660729">
    <property type="component" value="Unassembled WGS sequence"/>
</dbReference>
<evidence type="ECO:0000313" key="2">
    <source>
        <dbReference type="Proteomes" id="UP000660729"/>
    </source>
</evidence>
<evidence type="ECO:0000313" key="1">
    <source>
        <dbReference type="EMBL" id="KAF7196682.1"/>
    </source>
</evidence>
<accession>A0A8H6RSU9</accession>
<keyword evidence="2" id="KW-1185">Reference proteome</keyword>
<reference evidence="1" key="1">
    <citation type="submission" date="2020-04" db="EMBL/GenBank/DDBJ databases">
        <title>Draft genome resource of the tomato pathogen Pseudocercospora fuligena.</title>
        <authorList>
            <person name="Zaccaron A."/>
        </authorList>
    </citation>
    <scope>NUCLEOTIDE SEQUENCE</scope>
    <source>
        <strain evidence="1">PF001</strain>
    </source>
</reference>
<protein>
    <submittedName>
        <fullName evidence="1">Uncharacterized protein</fullName>
    </submittedName>
</protein>
<dbReference type="EMBL" id="JABCIY010000024">
    <property type="protein sequence ID" value="KAF7196682.1"/>
    <property type="molecule type" value="Genomic_DNA"/>
</dbReference>
<organism evidence="1 2">
    <name type="scientific">Pseudocercospora fuligena</name>
    <dbReference type="NCBI Taxonomy" id="685502"/>
    <lineage>
        <taxon>Eukaryota</taxon>
        <taxon>Fungi</taxon>
        <taxon>Dikarya</taxon>
        <taxon>Ascomycota</taxon>
        <taxon>Pezizomycotina</taxon>
        <taxon>Dothideomycetes</taxon>
        <taxon>Dothideomycetidae</taxon>
        <taxon>Mycosphaerellales</taxon>
        <taxon>Mycosphaerellaceae</taxon>
        <taxon>Pseudocercospora</taxon>
    </lineage>
</organism>
<name>A0A8H6RSU9_9PEZI</name>
<gene>
    <name evidence="1" type="ORF">HII31_02052</name>
</gene>